<dbReference type="InterPro" id="IPR044244">
    <property type="entry name" value="TTC27/Emw1"/>
</dbReference>
<dbReference type="VEuPathDB" id="FungiDB:TRICI_003264"/>
<dbReference type="InterPro" id="IPR019734">
    <property type="entry name" value="TPR_rpt"/>
</dbReference>
<dbReference type="SUPFAM" id="SSF48452">
    <property type="entry name" value="TPR-like"/>
    <property type="match status" value="2"/>
</dbReference>
<proteinExistence type="predicted"/>
<dbReference type="OrthoDB" id="1936594at2759"/>
<dbReference type="Pfam" id="PF13432">
    <property type="entry name" value="TPR_16"/>
    <property type="match status" value="1"/>
</dbReference>
<accession>A0A642V4I4</accession>
<protein>
    <submittedName>
        <fullName evidence="4">Uncharacterized protein</fullName>
    </submittedName>
</protein>
<dbReference type="PANTHER" id="PTHR16193">
    <property type="entry name" value="TETRATRICOPEPTIDE REPEAT PROTEIN 27"/>
    <property type="match status" value="1"/>
</dbReference>
<evidence type="ECO:0000256" key="2">
    <source>
        <dbReference type="ARBA" id="ARBA00022803"/>
    </source>
</evidence>
<dbReference type="SMART" id="SM00028">
    <property type="entry name" value="TPR"/>
    <property type="match status" value="4"/>
</dbReference>
<dbReference type="AlphaFoldDB" id="A0A642V4I4"/>
<dbReference type="EMBL" id="SWFS01000236">
    <property type="protein sequence ID" value="KAA8913202.1"/>
    <property type="molecule type" value="Genomic_DNA"/>
</dbReference>
<gene>
    <name evidence="4" type="ORF">TRICI_003264</name>
</gene>
<dbReference type="Gene3D" id="1.25.40.10">
    <property type="entry name" value="Tetratricopeptide repeat domain"/>
    <property type="match status" value="1"/>
</dbReference>
<evidence type="ECO:0000313" key="5">
    <source>
        <dbReference type="Proteomes" id="UP000761534"/>
    </source>
</evidence>
<organism evidence="4 5">
    <name type="scientific">Trichomonascus ciferrii</name>
    <dbReference type="NCBI Taxonomy" id="44093"/>
    <lineage>
        <taxon>Eukaryota</taxon>
        <taxon>Fungi</taxon>
        <taxon>Dikarya</taxon>
        <taxon>Ascomycota</taxon>
        <taxon>Saccharomycotina</taxon>
        <taxon>Dipodascomycetes</taxon>
        <taxon>Dipodascales</taxon>
        <taxon>Trichomonascaceae</taxon>
        <taxon>Trichomonascus</taxon>
        <taxon>Trichomonascus ciferrii complex</taxon>
    </lineage>
</organism>
<sequence length="837" mass="94591">MSIERLIEGHRELLKSHGIEGSFEEAVNGSFNKIFSKGPTWLKEYTFDHGLYYEFVKDKVYASTLSDDDVSELIIVAVSALHAFIQVNVTGPALAFDPCELTVGSSIDMEVFRENYLEELKSDGEPAFQLLLYGHLLLLSEAILQALIDKQGSELVPFCKWWYSRALAIHQALLNGQSSSLHQKIFTYLNEDTLKDTKPDQDLTIRFYCEFARAQLLYDHDKKAQNSLEKAKTESNLEYILTGLKAKRTKFQQKQTSQLVLLARSFGGINDEVTNANEASSHQPSALDLNSDLLLEKPEYQADSDDAAESVPEVLKQLDPNKQPALRDIDTAIILLNIAKIKQSSPHKDQLIQEELMAMAERIISSPSSSVNWSLYSRALWVRSLLESDSAKTVQRGTLQMQSLVEELGFSNITPYLPKAEVTEESDGKARLEYIHQLLPLPKWSMDSALAERLMALGALKSALEVYERLEMWGEVALCHAAVGKSEKAIEIMEDHLRKHPKDARGWSILGDITLNPEYWEKSWEIGKYAPSKRALGRYYYTPPQSAGIERDLEAAIKHLNDSLQINPLNSSAWFLYGCAGLETGQWELAAEAFSRCVALDDSDAKSWSNLSTALIRMNKKSEAFNTLKRAVRAAADLNDWRIWSNYVHVAADLNDWAEAVRGLKEMILIRGDEEGERGIDLVLLEKLVQKLVETNLGNDASALTLFQRNAIELVTRIIPTYITHDARLYKLVARVNIWLRKPWSALENYEKGWRVISSNLDATNEASWNHAVDYCSDLVDAYINFGPMDGRIEGSVVCKDWKFKARSAVRTLMGKGKAFWEDSDGWDRLKTMKEDL</sequence>
<comment type="caution">
    <text evidence="4">The sequence shown here is derived from an EMBL/GenBank/DDBJ whole genome shotgun (WGS) entry which is preliminary data.</text>
</comment>
<dbReference type="PROSITE" id="PS50005">
    <property type="entry name" value="TPR"/>
    <property type="match status" value="1"/>
</dbReference>
<keyword evidence="1" id="KW-0677">Repeat</keyword>
<feature type="repeat" description="TPR" evidence="3">
    <location>
        <begin position="571"/>
        <end position="604"/>
    </location>
</feature>
<evidence type="ECO:0000313" key="4">
    <source>
        <dbReference type="EMBL" id="KAA8913202.1"/>
    </source>
</evidence>
<dbReference type="InterPro" id="IPR011990">
    <property type="entry name" value="TPR-like_helical_dom_sf"/>
</dbReference>
<reference evidence="4" key="1">
    <citation type="journal article" date="2019" name="G3 (Bethesda)">
        <title>Genome Assemblies of Two Rare Opportunistic Yeast Pathogens: Diutina rugosa (syn. Candida rugosa) and Trichomonascus ciferrii (syn. Candida ciferrii).</title>
        <authorList>
            <person name="Mixao V."/>
            <person name="Saus E."/>
            <person name="Hansen A.P."/>
            <person name="Lass-Florl C."/>
            <person name="Gabaldon T."/>
        </authorList>
    </citation>
    <scope>NUCLEOTIDE SEQUENCE</scope>
    <source>
        <strain evidence="4">CBS 4856</strain>
    </source>
</reference>
<name>A0A642V4I4_9ASCO</name>
<dbReference type="PANTHER" id="PTHR16193:SF0">
    <property type="entry name" value="TETRATRICOPEPTIDE REPEAT PROTEIN 27"/>
    <property type="match status" value="1"/>
</dbReference>
<keyword evidence="2 3" id="KW-0802">TPR repeat</keyword>
<keyword evidence="5" id="KW-1185">Reference proteome</keyword>
<evidence type="ECO:0000256" key="1">
    <source>
        <dbReference type="ARBA" id="ARBA00022737"/>
    </source>
</evidence>
<evidence type="ECO:0000256" key="3">
    <source>
        <dbReference type="PROSITE-ProRule" id="PRU00339"/>
    </source>
</evidence>
<dbReference type="Proteomes" id="UP000761534">
    <property type="component" value="Unassembled WGS sequence"/>
</dbReference>